<dbReference type="InParanoid" id="A0A2H3E3V3"/>
<reference evidence="2" key="1">
    <citation type="journal article" date="2017" name="Nat. Ecol. Evol.">
        <title>Genome expansion and lineage-specific genetic innovations in the forest pathogenic fungi Armillaria.</title>
        <authorList>
            <person name="Sipos G."/>
            <person name="Prasanna A.N."/>
            <person name="Walter M.C."/>
            <person name="O'Connor E."/>
            <person name="Balint B."/>
            <person name="Krizsan K."/>
            <person name="Kiss B."/>
            <person name="Hess J."/>
            <person name="Varga T."/>
            <person name="Slot J."/>
            <person name="Riley R."/>
            <person name="Boka B."/>
            <person name="Rigling D."/>
            <person name="Barry K."/>
            <person name="Lee J."/>
            <person name="Mihaltcheva S."/>
            <person name="LaButti K."/>
            <person name="Lipzen A."/>
            <person name="Waldron R."/>
            <person name="Moloney N.M."/>
            <person name="Sperisen C."/>
            <person name="Kredics L."/>
            <person name="Vagvoelgyi C."/>
            <person name="Patrignani A."/>
            <person name="Fitzpatrick D."/>
            <person name="Nagy I."/>
            <person name="Doyle S."/>
            <person name="Anderson J.B."/>
            <person name="Grigoriev I.V."/>
            <person name="Gueldener U."/>
            <person name="Muensterkoetter M."/>
            <person name="Nagy L.G."/>
        </authorList>
    </citation>
    <scope>NUCLEOTIDE SEQUENCE [LARGE SCALE GENOMIC DNA]</scope>
    <source>
        <strain evidence="2">Ar21-2</strain>
    </source>
</reference>
<keyword evidence="2" id="KW-1185">Reference proteome</keyword>
<gene>
    <name evidence="1" type="ORF">ARMGADRAFT_1077993</name>
</gene>
<proteinExistence type="predicted"/>
<dbReference type="AlphaFoldDB" id="A0A2H3E3V3"/>
<dbReference type="OrthoDB" id="3042403at2759"/>
<protein>
    <submittedName>
        <fullName evidence="1">Uncharacterized protein</fullName>
    </submittedName>
</protein>
<dbReference type="Proteomes" id="UP000217790">
    <property type="component" value="Unassembled WGS sequence"/>
</dbReference>
<accession>A0A2H3E3V3</accession>
<name>A0A2H3E3V3_ARMGA</name>
<sequence>MAKPRIIPRTRLQVASSWTATPPSNGPLASEMNSLPRTTYILHNVEYMVVTRRAVFRKGYKGTDDADIPRFKEGEREGVARDLLKEEGLGHLQFVTCLDLV</sequence>
<evidence type="ECO:0000313" key="1">
    <source>
        <dbReference type="EMBL" id="PBK95233.1"/>
    </source>
</evidence>
<evidence type="ECO:0000313" key="2">
    <source>
        <dbReference type="Proteomes" id="UP000217790"/>
    </source>
</evidence>
<organism evidence="1 2">
    <name type="scientific">Armillaria gallica</name>
    <name type="common">Bulbous honey fungus</name>
    <name type="synonym">Armillaria bulbosa</name>
    <dbReference type="NCBI Taxonomy" id="47427"/>
    <lineage>
        <taxon>Eukaryota</taxon>
        <taxon>Fungi</taxon>
        <taxon>Dikarya</taxon>
        <taxon>Basidiomycota</taxon>
        <taxon>Agaricomycotina</taxon>
        <taxon>Agaricomycetes</taxon>
        <taxon>Agaricomycetidae</taxon>
        <taxon>Agaricales</taxon>
        <taxon>Marasmiineae</taxon>
        <taxon>Physalacriaceae</taxon>
        <taxon>Armillaria</taxon>
    </lineage>
</organism>
<dbReference type="EMBL" id="KZ293652">
    <property type="protein sequence ID" value="PBK95233.1"/>
    <property type="molecule type" value="Genomic_DNA"/>
</dbReference>